<keyword evidence="8" id="KW-1185">Reference proteome</keyword>
<evidence type="ECO:0000313" key="7">
    <source>
        <dbReference type="EMBL" id="WKW15704.1"/>
    </source>
</evidence>
<evidence type="ECO:0000256" key="1">
    <source>
        <dbReference type="ARBA" id="ARBA00004906"/>
    </source>
</evidence>
<feature type="domain" description="Carbohydrate-binding/sugar hydrolysis" evidence="5">
    <location>
        <begin position="232"/>
        <end position="353"/>
    </location>
</feature>
<evidence type="ECO:0000313" key="6">
    <source>
        <dbReference type="EMBL" id="WKW12797.1"/>
    </source>
</evidence>
<name>A0AA49JVW0_9BACT</name>
<dbReference type="InterPro" id="IPR011050">
    <property type="entry name" value="Pectin_lyase_fold/virulence"/>
</dbReference>
<protein>
    <submittedName>
        <fullName evidence="6">Nitrous oxide reductase family maturation protein NosD</fullName>
    </submittedName>
</protein>
<keyword evidence="4" id="KW-0732">Signal</keyword>
<dbReference type="KEGG" id="pspc:Strain318_002106"/>
<dbReference type="PANTHER" id="PTHR22990">
    <property type="entry name" value="F-BOX ONLY PROTEIN"/>
    <property type="match status" value="1"/>
</dbReference>
<dbReference type="Proteomes" id="UP001229955">
    <property type="component" value="Chromosome"/>
</dbReference>
<accession>A0AA49Q8F5</accession>
<reference evidence="6" key="1">
    <citation type="submission" date="2023-07" db="EMBL/GenBank/DDBJ databases">
        <authorList>
            <person name="Haufschild T."/>
            <person name="Kallscheuer N."/>
            <person name="Hammer J."/>
            <person name="Kohn T."/>
            <person name="Kabuu M."/>
            <person name="Jogler M."/>
            <person name="Wohfarth N."/>
            <person name="Heuer A."/>
            <person name="Rohde M."/>
            <person name="van Teeseling M.C.F."/>
            <person name="Jogler C."/>
        </authorList>
    </citation>
    <scope>NUCLEOTIDE SEQUENCE</scope>
    <source>
        <strain evidence="6">Strain 138</strain>
        <strain evidence="7">Strain 318</strain>
    </source>
</reference>
<dbReference type="EMBL" id="CP130612">
    <property type="protein sequence ID" value="WKW12797.1"/>
    <property type="molecule type" value="Genomic_DNA"/>
</dbReference>
<dbReference type="SMART" id="SM00710">
    <property type="entry name" value="PbH1"/>
    <property type="match status" value="9"/>
</dbReference>
<feature type="chain" id="PRO_5041220030" evidence="4">
    <location>
        <begin position="20"/>
        <end position="408"/>
    </location>
</feature>
<dbReference type="InterPro" id="IPR006626">
    <property type="entry name" value="PbH1"/>
</dbReference>
<sequence>MRAALLLTMLFAAALPAQELVVGDGAPFKTVSAAVAAARPGSTIRVRPGTYREPTIEIRTPRLRIVGEGWPVLDGEGQREIVNIRADDVTLQGLVFFNTGIAHMQDRAALRVIEAARCTVADNRFRQTLFAVYLQRAVDCTIRNNDIVGAGGGESSNGNGVHLWHSTGIRVIGNRITGQRDGIYFEFSRGAVAENNRSEANARYGLHFMFSDSCRYTDNAFVANGAGVAVMYSKGITMERNEFRDAVGSAAYALLLKEITDGVLVENKFIGSSTGLYLEGASRFEIRGNEFRANGWAVRLMADALDNRFVGNTFEGNAFDVATNSRTLRSTFDGNWWDAYRGYDLDRDGRGDVPFRPVRFFALVVERHPEALLMLRSPVTTVLDAAERVFPVLTPPLADERPLMRPPR</sequence>
<dbReference type="NCBIfam" id="TIGR04247">
    <property type="entry name" value="NosD_copper_fam"/>
    <property type="match status" value="1"/>
</dbReference>
<accession>A0AA49JVW0</accession>
<evidence type="ECO:0000313" key="8">
    <source>
        <dbReference type="Proteomes" id="UP001229955"/>
    </source>
</evidence>
<dbReference type="RefSeq" id="WP_367885673.1">
    <property type="nucleotide sequence ID" value="NZ_CP130612.1"/>
</dbReference>
<dbReference type="InterPro" id="IPR026464">
    <property type="entry name" value="NosD_copper_fam"/>
</dbReference>
<dbReference type="InterPro" id="IPR012334">
    <property type="entry name" value="Pectin_lyas_fold"/>
</dbReference>
<dbReference type="Pfam" id="PF05048">
    <property type="entry name" value="NosD"/>
    <property type="match status" value="1"/>
</dbReference>
<dbReference type="SMART" id="SM00722">
    <property type="entry name" value="CASH"/>
    <property type="match status" value="2"/>
</dbReference>
<dbReference type="Gene3D" id="2.160.20.10">
    <property type="entry name" value="Single-stranded right-handed beta-helix, Pectin lyase-like"/>
    <property type="match status" value="2"/>
</dbReference>
<evidence type="ECO:0000256" key="4">
    <source>
        <dbReference type="SAM" id="SignalP"/>
    </source>
</evidence>
<evidence type="ECO:0000256" key="2">
    <source>
        <dbReference type="ARBA" id="ARBA00022737"/>
    </source>
</evidence>
<dbReference type="AlphaFoldDB" id="A0AA49JVW0"/>
<keyword evidence="2" id="KW-0677">Repeat</keyword>
<comment type="pathway">
    <text evidence="1">Protein modification; protein ubiquitination.</text>
</comment>
<proteinExistence type="predicted"/>
<feature type="signal peptide" evidence="4">
    <location>
        <begin position="1"/>
        <end position="19"/>
    </location>
</feature>
<keyword evidence="3" id="KW-0833">Ubl conjugation pathway</keyword>
<feature type="domain" description="Carbohydrate-binding/sugar hydrolysis" evidence="5">
    <location>
        <begin position="46"/>
        <end position="186"/>
    </location>
</feature>
<organism evidence="6">
    <name type="scientific">Pseudogemmatithrix spongiicola</name>
    <dbReference type="NCBI Taxonomy" id="3062599"/>
    <lineage>
        <taxon>Bacteria</taxon>
        <taxon>Pseudomonadati</taxon>
        <taxon>Gemmatimonadota</taxon>
        <taxon>Gemmatimonadia</taxon>
        <taxon>Gemmatimonadales</taxon>
        <taxon>Gemmatimonadaceae</taxon>
        <taxon>Pseudogemmatithrix</taxon>
    </lineage>
</organism>
<dbReference type="InterPro" id="IPR007742">
    <property type="entry name" value="NosD_dom"/>
</dbReference>
<dbReference type="InterPro" id="IPR051550">
    <property type="entry name" value="SCF-Subunits/Alg-Epimerases"/>
</dbReference>
<evidence type="ECO:0000259" key="5">
    <source>
        <dbReference type="SMART" id="SM00722"/>
    </source>
</evidence>
<dbReference type="SUPFAM" id="SSF51126">
    <property type="entry name" value="Pectin lyase-like"/>
    <property type="match status" value="1"/>
</dbReference>
<dbReference type="EMBL" id="CP130613">
    <property type="protein sequence ID" value="WKW15704.1"/>
    <property type="molecule type" value="Genomic_DNA"/>
</dbReference>
<dbReference type="NCBIfam" id="TIGR03804">
    <property type="entry name" value="para_beta_helix"/>
    <property type="match status" value="1"/>
</dbReference>
<dbReference type="InterPro" id="IPR022441">
    <property type="entry name" value="Para_beta_helix_rpt-2"/>
</dbReference>
<dbReference type="PANTHER" id="PTHR22990:SF15">
    <property type="entry name" value="F-BOX ONLY PROTEIN 10"/>
    <property type="match status" value="1"/>
</dbReference>
<dbReference type="InterPro" id="IPR006633">
    <property type="entry name" value="Carb-bd_sugar_hydrolysis-dom"/>
</dbReference>
<gene>
    <name evidence="6" type="ORF">Strain138_002107</name>
    <name evidence="7" type="ORF">Strain318_002106</name>
</gene>
<evidence type="ECO:0000256" key="3">
    <source>
        <dbReference type="ARBA" id="ARBA00022786"/>
    </source>
</evidence>